<evidence type="ECO:0000313" key="1">
    <source>
        <dbReference type="EMBL" id="OWK97629.1"/>
    </source>
</evidence>
<evidence type="ECO:0008006" key="3">
    <source>
        <dbReference type="Google" id="ProtNLM"/>
    </source>
</evidence>
<gene>
    <name evidence="1" type="ORF">AP75_10420</name>
</gene>
<dbReference type="EMBL" id="JASZ02000024">
    <property type="protein sequence ID" value="OWK97629.1"/>
    <property type="molecule type" value="Genomic_DNA"/>
</dbReference>
<reference evidence="1 2" key="1">
    <citation type="submission" date="2017-05" db="EMBL/GenBank/DDBJ databases">
        <title>Genome of Chryseobacterium haifense.</title>
        <authorList>
            <person name="Newman J.D."/>
        </authorList>
    </citation>
    <scope>NUCLEOTIDE SEQUENCE [LARGE SCALE GENOMIC DNA]</scope>
    <source>
        <strain evidence="1 2">DSM 19056</strain>
    </source>
</reference>
<dbReference type="AlphaFoldDB" id="A0A246B8C0"/>
<dbReference type="InterPro" id="IPR032710">
    <property type="entry name" value="NTF2-like_dom_sf"/>
</dbReference>
<keyword evidence="2" id="KW-1185">Reference proteome</keyword>
<sequence>MAIEQFVKNYIDAWSTTNTDERRQLIEEVYSTSAKFYANEPGDEAVEHHGLEKIYGNITQVNERLVVGNRLITELTSYSENNDTLRVTWQMKTPDGNIALKGMNFLQLDNSKKIKRDYIFIN</sequence>
<dbReference type="RefSeq" id="WP_031502579.1">
    <property type="nucleotide sequence ID" value="NZ_JASZ02000024.1"/>
</dbReference>
<protein>
    <recommendedName>
        <fullName evidence="3">SnoaL-like domain-containing protein</fullName>
    </recommendedName>
</protein>
<organism evidence="1 2">
    <name type="scientific">Kaistella haifensis DSM 19056</name>
    <dbReference type="NCBI Taxonomy" id="1450526"/>
    <lineage>
        <taxon>Bacteria</taxon>
        <taxon>Pseudomonadati</taxon>
        <taxon>Bacteroidota</taxon>
        <taxon>Flavobacteriia</taxon>
        <taxon>Flavobacteriales</taxon>
        <taxon>Weeksellaceae</taxon>
        <taxon>Chryseobacterium group</taxon>
        <taxon>Kaistella</taxon>
    </lineage>
</organism>
<comment type="caution">
    <text evidence="1">The sequence shown here is derived from an EMBL/GenBank/DDBJ whole genome shotgun (WGS) entry which is preliminary data.</text>
</comment>
<name>A0A246B8C0_9FLAO</name>
<evidence type="ECO:0000313" key="2">
    <source>
        <dbReference type="Proteomes" id="UP000197587"/>
    </source>
</evidence>
<dbReference type="Gene3D" id="3.10.450.50">
    <property type="match status" value="1"/>
</dbReference>
<accession>A0A246B8C0</accession>
<proteinExistence type="predicted"/>
<dbReference type="SUPFAM" id="SSF54427">
    <property type="entry name" value="NTF2-like"/>
    <property type="match status" value="1"/>
</dbReference>
<dbReference type="Proteomes" id="UP000197587">
    <property type="component" value="Unassembled WGS sequence"/>
</dbReference>